<dbReference type="AlphaFoldDB" id="A0A6S9K7U4"/>
<proteinExistence type="predicted"/>
<evidence type="ECO:0000313" key="2">
    <source>
        <dbReference type="EMBL" id="CAE0654272.1"/>
    </source>
</evidence>
<accession>A0A6S9K7U4</accession>
<evidence type="ECO:0000256" key="1">
    <source>
        <dbReference type="SAM" id="MobiDB-lite"/>
    </source>
</evidence>
<sequence length="308" mass="33838">MLPASYGLMDVSRCARHKTPTAAALYVRDCQLLKLVCAAKQIEHLNVVPNWKPCKVEAPGSIRQLTVVGNAASGGGSFHSMPLHRLADHFVSSLLHISDVHSLNIPLLIERAENYKRTKTPIQLMKELLAKVIPDQVQCQKALSLLGASLQHFSKMELAARSQLGQPTTLTGNPAVPLPEGSSVARELGEQGRKRKAGGIPNRTDVFKKSKNAKNTLIDLKKLDLPNMTRSDVEGLSLADNRWYRRYKGLACCLELHFGGNIDQFISAWGELAIAKKAREFTSKCCDGGSQCKRQAVSQEEESKSDNN</sequence>
<dbReference type="EMBL" id="HBIU01061343">
    <property type="protein sequence ID" value="CAE0654272.1"/>
    <property type="molecule type" value="Transcribed_RNA"/>
</dbReference>
<feature type="region of interest" description="Disordered" evidence="1">
    <location>
        <begin position="287"/>
        <end position="308"/>
    </location>
</feature>
<protein>
    <submittedName>
        <fullName evidence="2">Uncharacterized protein</fullName>
    </submittedName>
</protein>
<gene>
    <name evidence="2" type="ORF">HAKA00212_LOCUS26480</name>
</gene>
<organism evidence="2">
    <name type="scientific">Heterosigma akashiwo</name>
    <name type="common">Chromophytic alga</name>
    <name type="synonym">Heterosigma carterae</name>
    <dbReference type="NCBI Taxonomy" id="2829"/>
    <lineage>
        <taxon>Eukaryota</taxon>
        <taxon>Sar</taxon>
        <taxon>Stramenopiles</taxon>
        <taxon>Ochrophyta</taxon>
        <taxon>Raphidophyceae</taxon>
        <taxon>Chattonellales</taxon>
        <taxon>Chattonellaceae</taxon>
        <taxon>Heterosigma</taxon>
    </lineage>
</organism>
<name>A0A6S9K7U4_HETAK</name>
<reference evidence="2" key="1">
    <citation type="submission" date="2021-01" db="EMBL/GenBank/DDBJ databases">
        <authorList>
            <person name="Corre E."/>
            <person name="Pelletier E."/>
            <person name="Niang G."/>
            <person name="Scheremetjew M."/>
            <person name="Finn R."/>
            <person name="Kale V."/>
            <person name="Holt S."/>
            <person name="Cochrane G."/>
            <person name="Meng A."/>
            <person name="Brown T."/>
            <person name="Cohen L."/>
        </authorList>
    </citation>
    <scope>NUCLEOTIDE SEQUENCE</scope>
    <source>
        <strain evidence="2">CCMP3107</strain>
    </source>
</reference>